<feature type="region of interest" description="Disordered" evidence="1">
    <location>
        <begin position="485"/>
        <end position="514"/>
    </location>
</feature>
<reference evidence="2" key="1">
    <citation type="submission" date="2013-07" db="EMBL/GenBank/DDBJ databases">
        <title>The Genome Sequence of Cryptococcus bestiolae CBS10118.</title>
        <authorList>
            <consortium name="The Broad Institute Genome Sequencing Platform"/>
            <person name="Cuomo C."/>
            <person name="Litvintseva A."/>
            <person name="Chen Y."/>
            <person name="Heitman J."/>
            <person name="Sun S."/>
            <person name="Springer D."/>
            <person name="Dromer F."/>
            <person name="Young S.K."/>
            <person name="Zeng Q."/>
            <person name="Gargeya S."/>
            <person name="Fitzgerald M."/>
            <person name="Abouelleil A."/>
            <person name="Alvarado L."/>
            <person name="Berlin A.M."/>
            <person name="Chapman S.B."/>
            <person name="Dewar J."/>
            <person name="Goldberg J."/>
            <person name="Griggs A."/>
            <person name="Gujja S."/>
            <person name="Hansen M."/>
            <person name="Howarth C."/>
            <person name="Imamovic A."/>
            <person name="Larimer J."/>
            <person name="McCowan C."/>
            <person name="Murphy C."/>
            <person name="Pearson M."/>
            <person name="Priest M."/>
            <person name="Roberts A."/>
            <person name="Saif S."/>
            <person name="Shea T."/>
            <person name="Sykes S."/>
            <person name="Wortman J."/>
            <person name="Nusbaum C."/>
            <person name="Birren B."/>
        </authorList>
    </citation>
    <scope>NUCLEOTIDE SEQUENCE [LARGE SCALE GENOMIC DNA]</scope>
    <source>
        <strain evidence="2">CBS 10118</strain>
    </source>
</reference>
<dbReference type="GO" id="GO:1904263">
    <property type="term" value="P:positive regulation of TORC1 signaling"/>
    <property type="evidence" value="ECO:0007669"/>
    <property type="project" value="TreeGrafter"/>
</dbReference>
<gene>
    <name evidence="2" type="ORF">I302_02522</name>
</gene>
<feature type="region of interest" description="Disordered" evidence="1">
    <location>
        <begin position="231"/>
        <end position="259"/>
    </location>
</feature>
<feature type="compositionally biased region" description="Low complexity" evidence="1">
    <location>
        <begin position="629"/>
        <end position="641"/>
    </location>
</feature>
<dbReference type="SUPFAM" id="SSF50978">
    <property type="entry name" value="WD40 repeat-like"/>
    <property type="match status" value="1"/>
</dbReference>
<feature type="compositionally biased region" description="Polar residues" evidence="1">
    <location>
        <begin position="651"/>
        <end position="668"/>
    </location>
</feature>
<feature type="region of interest" description="Disordered" evidence="1">
    <location>
        <begin position="438"/>
        <end position="461"/>
    </location>
</feature>
<dbReference type="RefSeq" id="XP_019048748.2">
    <property type="nucleotide sequence ID" value="XM_019189186.2"/>
</dbReference>
<dbReference type="InterPro" id="IPR015943">
    <property type="entry name" value="WD40/YVTN_repeat-like_dom_sf"/>
</dbReference>
<dbReference type="Pfam" id="PF00400">
    <property type="entry name" value="WD40"/>
    <property type="match status" value="1"/>
</dbReference>
<dbReference type="VEuPathDB" id="FungiDB:I302_02522"/>
<dbReference type="SMART" id="SM00320">
    <property type="entry name" value="WD40"/>
    <property type="match status" value="2"/>
</dbReference>
<evidence type="ECO:0000313" key="2">
    <source>
        <dbReference type="EMBL" id="OCF27678.1"/>
    </source>
</evidence>
<dbReference type="GO" id="GO:0005737">
    <property type="term" value="C:cytoplasm"/>
    <property type="evidence" value="ECO:0007669"/>
    <property type="project" value="TreeGrafter"/>
</dbReference>
<dbReference type="Gene3D" id="2.130.10.10">
    <property type="entry name" value="YVTN repeat-like/Quinoprotein amine dehydrogenase"/>
    <property type="match status" value="1"/>
</dbReference>
<accession>A0A1B9G9G4</accession>
<dbReference type="InterPro" id="IPR036322">
    <property type="entry name" value="WD40_repeat_dom_sf"/>
</dbReference>
<dbReference type="GeneID" id="30206921"/>
<name>A0A1B9G9G4_9TREE</name>
<dbReference type="InterPro" id="IPR001680">
    <property type="entry name" value="WD40_rpt"/>
</dbReference>
<evidence type="ECO:0000256" key="1">
    <source>
        <dbReference type="SAM" id="MobiDB-lite"/>
    </source>
</evidence>
<feature type="region of interest" description="Disordered" evidence="1">
    <location>
        <begin position="628"/>
        <end position="707"/>
    </location>
</feature>
<feature type="compositionally biased region" description="Low complexity" evidence="1">
    <location>
        <begin position="489"/>
        <end position="503"/>
    </location>
</feature>
<reference evidence="2" key="2">
    <citation type="submission" date="2014-01" db="EMBL/GenBank/DDBJ databases">
        <title>Evolution of pathogenesis and genome organization in the Tremellales.</title>
        <authorList>
            <person name="Cuomo C."/>
            <person name="Litvintseva A."/>
            <person name="Heitman J."/>
            <person name="Chen Y."/>
            <person name="Sun S."/>
            <person name="Springer D."/>
            <person name="Dromer F."/>
            <person name="Young S."/>
            <person name="Zeng Q."/>
            <person name="Chapman S."/>
            <person name="Gujja S."/>
            <person name="Saif S."/>
            <person name="Birren B."/>
        </authorList>
    </citation>
    <scope>NUCLEOTIDE SEQUENCE</scope>
    <source>
        <strain evidence="2">CBS 10118</strain>
    </source>
</reference>
<dbReference type="PANTHER" id="PTHR16453:SF9">
    <property type="entry name" value="GATOR COMPLEX PROTEIN MIOS"/>
    <property type="match status" value="1"/>
</dbReference>
<protein>
    <submittedName>
        <fullName evidence="2">Uncharacterized protein</fullName>
    </submittedName>
</protein>
<dbReference type="KEGG" id="kbi:30206921"/>
<dbReference type="EMBL" id="KI894019">
    <property type="protein sequence ID" value="OCF27678.1"/>
    <property type="molecule type" value="Genomic_DNA"/>
</dbReference>
<dbReference type="AlphaFoldDB" id="A0A1B9G9G4"/>
<dbReference type="InterPro" id="IPR037593">
    <property type="entry name" value="MIOS/Sea4"/>
</dbReference>
<feature type="compositionally biased region" description="Low complexity" evidence="1">
    <location>
        <begin position="677"/>
        <end position="690"/>
    </location>
</feature>
<feature type="compositionally biased region" description="Basic and acidic residues" evidence="1">
    <location>
        <begin position="696"/>
        <end position="707"/>
    </location>
</feature>
<organism evidence="2">
    <name type="scientific">Kwoniella bestiolae CBS 10118</name>
    <dbReference type="NCBI Taxonomy" id="1296100"/>
    <lineage>
        <taxon>Eukaryota</taxon>
        <taxon>Fungi</taxon>
        <taxon>Dikarya</taxon>
        <taxon>Basidiomycota</taxon>
        <taxon>Agaricomycotina</taxon>
        <taxon>Tremellomycetes</taxon>
        <taxon>Tremellales</taxon>
        <taxon>Cryptococcaceae</taxon>
        <taxon>Kwoniella</taxon>
    </lineage>
</organism>
<dbReference type="STRING" id="1296100.A0A1B9G9G4"/>
<dbReference type="OrthoDB" id="341486at2759"/>
<sequence>MSASDIRRIALSDPHSTYPPRFVIGGQVSQNVSGDVKMYEWSREKGEMGMVGLQTDVGQIRSMAWSPLPTHRNIIATGLSTGKTLLLSLSPSTLSLPLSSPQSISPPTSTIATLNVKYSRPVTSIAFSPLDSNYLATGYEKHRSEYSLLIWDIADAISASSIPPDGDREWERPSIENRLEVTNLTAKINISSEPRHIQHYCPSENVNSLAFLPDSINQLLASVSNKTIRLYDLRSPSPPPNTQPQAGSPGTQGSSIIGSSSQWTSRAVNGLTPNPSSSKEGLFASYEIIPAGLNTHSIVRLWDVRKPGYEILSFDVPGSAVGLEWKKGNNDGLLGVGTRDKGVGIWEVVEGKRVEEGKVVEEWVTLGGMRQIVKPRQNLHSFTFTPSDQGQGDVMFVLKDGTIGIGPIGAAPVFAGGPQGDVAICAPSLRVLNPDAISETSTPAQPESPTTPLPPSRPEPEEIEPIHRANRFQLAPERVTQLIAERSRSSSPVPSPLLGSTTPGPDRTPFGSISGLREWYEGTKKRDLVDEDEQLIGGWDGWRRTLGSDVGVVMRRRAMEGYGLDDLLLNAAIATRHPGKERLAGIWEFIDHLTHVMSPSLSSYRGYNLTHHGVYPIWFGISNGHHQPSSPTSVYSTTTLTDVHPHHPPMRQSSTSAAWTSLKSQSGTPAPPHSRQTSSPMPGGSSTPATSHRERKASDRRGDPEIDREYILAVEALNERRKEVGGVGRPGTVRAAVGGEKMELRKLILGVCGENGESAKDELDRLVQSGQRTKAAFRAYFAGDEAATISILMASEDQHHRLLGSTIAGFMTQSASARGSEFFNSHWQGLVNRVDDPFVRTILSRIGGDDWESVLEEEGIPLLDRIGVGVQHLDDREFSIFLRGRLTRLTRSNSLHLLALTGLSGPGLSLLSRYLARTGDIQTTSILSCLFPLNKLTKDERQIVKRWRECYRDMLDSWGMWGERCEFDVRSGEMQRRLSDEVLNGVVGERCPV</sequence>
<dbReference type="PANTHER" id="PTHR16453">
    <property type="entry name" value="WD40 DOMAIN-CONTAINING PROTEIN MIO FAMILY MEMBER"/>
    <property type="match status" value="1"/>
</dbReference>
<feature type="compositionally biased region" description="Low complexity" evidence="1">
    <location>
        <begin position="247"/>
        <end position="259"/>
    </location>
</feature>
<dbReference type="Pfam" id="PF21720">
    <property type="entry name" value="MIOS_WD40"/>
    <property type="match status" value="1"/>
</dbReference>
<proteinExistence type="predicted"/>